<evidence type="ECO:0000313" key="3">
    <source>
        <dbReference type="Proteomes" id="UP000531659"/>
    </source>
</evidence>
<dbReference type="Proteomes" id="UP000531659">
    <property type="component" value="Unassembled WGS sequence"/>
</dbReference>
<feature type="region of interest" description="Disordered" evidence="1">
    <location>
        <begin position="248"/>
        <end position="267"/>
    </location>
</feature>
<organism evidence="2 3">
    <name type="scientific">Clostridium estertheticum</name>
    <dbReference type="NCBI Taxonomy" id="238834"/>
    <lineage>
        <taxon>Bacteria</taxon>
        <taxon>Bacillati</taxon>
        <taxon>Bacillota</taxon>
        <taxon>Clostridia</taxon>
        <taxon>Eubacteriales</taxon>
        <taxon>Clostridiaceae</taxon>
        <taxon>Clostridium</taxon>
    </lineage>
</organism>
<gene>
    <name evidence="2" type="ORF">HLQ16_10395</name>
</gene>
<sequence length="295" mass="33029">MSTNDYPVLCGGTFFTLLLEARGQRTSKRKNADGETDGLSQVELLVELVKIIKPTFKPPVKASTLGKNVGKYRQCTDNGGTYFSSVFESTDTDLFDERMNNNYNKVFLSTSIFVNRFIGEDKAEWLIKALLKVIENDKRITNNVKFNINGKIKTKPDLLAETEICLPAYLLGIWHYIVINVKDNTVGETTFSKWHIKNGETNSTWVLKRGKVGEINKKITILPFANEDTDTVNDESCNSAEEQINEQNEPFAHEKNADSSSAPKNGIVNNQMMFTQSGNNNIQVGNIASLTINNN</sequence>
<proteinExistence type="predicted"/>
<dbReference type="AlphaFoldDB" id="A0A7Y3SVX4"/>
<reference evidence="2 3" key="1">
    <citation type="submission" date="2020-05" db="EMBL/GenBank/DDBJ databases">
        <title>Complete genome of Clostridium estertheticum subspecies estertheticum, isolated from Vacuum packed lamb meat from New Zealand imported to Switzerland.</title>
        <authorList>
            <person name="Wambui J."/>
            <person name="Stevens M.J.A."/>
            <person name="Stephan R."/>
        </authorList>
    </citation>
    <scope>NUCLEOTIDE SEQUENCE [LARGE SCALE GENOMIC DNA]</scope>
    <source>
        <strain evidence="2 3">CEST001</strain>
    </source>
</reference>
<dbReference type="EMBL" id="JABEYB010000007">
    <property type="protein sequence ID" value="NNU76340.1"/>
    <property type="molecule type" value="Genomic_DNA"/>
</dbReference>
<name>A0A7Y3SVX4_9CLOT</name>
<evidence type="ECO:0000256" key="1">
    <source>
        <dbReference type="SAM" id="MobiDB-lite"/>
    </source>
</evidence>
<feature type="compositionally biased region" description="Polar residues" evidence="1">
    <location>
        <begin position="258"/>
        <end position="267"/>
    </location>
</feature>
<comment type="caution">
    <text evidence="2">The sequence shown here is derived from an EMBL/GenBank/DDBJ whole genome shotgun (WGS) entry which is preliminary data.</text>
</comment>
<evidence type="ECO:0000313" key="2">
    <source>
        <dbReference type="EMBL" id="NNU76340.1"/>
    </source>
</evidence>
<protein>
    <submittedName>
        <fullName evidence="2">Uncharacterized protein</fullName>
    </submittedName>
</protein>
<dbReference type="RefSeq" id="WP_171297031.1">
    <property type="nucleotide sequence ID" value="NZ_CP087098.1"/>
</dbReference>
<accession>A0A7Y3SVX4</accession>